<name>A0ABX2ADY6_9PROT</name>
<reference evidence="2 3" key="1">
    <citation type="journal article" date="2020" name="Microorganisms">
        <title>Description of Komagataeibacter melaceti sp. nov. and Komagataeibacter melomenusus sp. nov. Isolated from Apple Cider Vinegar.</title>
        <authorList>
            <person name="Maric L."/>
            <person name="Cleenwerck I."/>
            <person name="Accetto T."/>
            <person name="Vandamme P."/>
            <person name="Trcek J."/>
        </authorList>
    </citation>
    <scope>NUCLEOTIDE SEQUENCE [LARGE SCALE GENOMIC DNA]</scope>
    <source>
        <strain evidence="2 3">AV436</strain>
    </source>
</reference>
<dbReference type="PANTHER" id="PTHR30336">
    <property type="entry name" value="INNER MEMBRANE PROTEIN, PROBABLE PERMEASE"/>
    <property type="match status" value="1"/>
</dbReference>
<dbReference type="InterPro" id="IPR003848">
    <property type="entry name" value="DUF218"/>
</dbReference>
<organism evidence="2 3">
    <name type="scientific">Komagataeibacter melomenusus</name>
    <dbReference type="NCBI Taxonomy" id="2766578"/>
    <lineage>
        <taxon>Bacteria</taxon>
        <taxon>Pseudomonadati</taxon>
        <taxon>Pseudomonadota</taxon>
        <taxon>Alphaproteobacteria</taxon>
        <taxon>Acetobacterales</taxon>
        <taxon>Acetobacteraceae</taxon>
        <taxon>Komagataeibacter</taxon>
    </lineage>
</organism>
<dbReference type="CDD" id="cd06259">
    <property type="entry name" value="YdcF-like"/>
    <property type="match status" value="1"/>
</dbReference>
<keyword evidence="3" id="KW-1185">Reference proteome</keyword>
<dbReference type="Pfam" id="PF02698">
    <property type="entry name" value="DUF218"/>
    <property type="match status" value="1"/>
</dbReference>
<evidence type="ECO:0000313" key="3">
    <source>
        <dbReference type="Proteomes" id="UP000623090"/>
    </source>
</evidence>
<dbReference type="Proteomes" id="UP000623090">
    <property type="component" value="Unassembled WGS sequence"/>
</dbReference>
<comment type="caution">
    <text evidence="2">The sequence shown here is derived from an EMBL/GenBank/DDBJ whole genome shotgun (WGS) entry which is preliminary data.</text>
</comment>
<dbReference type="InterPro" id="IPR051599">
    <property type="entry name" value="Cell_Envelope_Assoc"/>
</dbReference>
<protein>
    <submittedName>
        <fullName evidence="2">YdcF family protein</fullName>
    </submittedName>
</protein>
<dbReference type="EMBL" id="JABJWC010000019">
    <property type="protein sequence ID" value="NPC66525.1"/>
    <property type="molecule type" value="Genomic_DNA"/>
</dbReference>
<sequence length="181" mass="19483">MLHTDRQAGQVLPVVIFGARLRPDGAPGVTLWLRLAAAHAFGETHAPVLYVPTGGPAHPSGLREGRVMATLLGAAGVPPDALLVEDTAPDTLASVIACTRLLRQRGHVGPVAVASSAYHLPRCLVLMRMMGWPVVRVPPPPVPAARRWSKRWLWRLREVAALPWDVLLLAGHLLRAGRDGD</sequence>
<dbReference type="Gene3D" id="3.40.50.620">
    <property type="entry name" value="HUPs"/>
    <property type="match status" value="1"/>
</dbReference>
<evidence type="ECO:0000313" key="2">
    <source>
        <dbReference type="EMBL" id="NPC66525.1"/>
    </source>
</evidence>
<dbReference type="RefSeq" id="WP_172157023.1">
    <property type="nucleotide sequence ID" value="NZ_JABJWC010000019.1"/>
</dbReference>
<accession>A0ABX2ADY6</accession>
<proteinExistence type="predicted"/>
<feature type="domain" description="DUF218" evidence="1">
    <location>
        <begin position="14"/>
        <end position="160"/>
    </location>
</feature>
<evidence type="ECO:0000259" key="1">
    <source>
        <dbReference type="Pfam" id="PF02698"/>
    </source>
</evidence>
<dbReference type="InterPro" id="IPR014729">
    <property type="entry name" value="Rossmann-like_a/b/a_fold"/>
</dbReference>
<gene>
    <name evidence="2" type="ORF">HNW77_08990</name>
</gene>
<dbReference type="PANTHER" id="PTHR30336:SF4">
    <property type="entry name" value="ENVELOPE BIOGENESIS FACTOR ELYC"/>
    <property type="match status" value="1"/>
</dbReference>